<gene>
    <name evidence="1" type="primary">crtB</name>
    <name evidence="1" type="ORF">MAE02_21960</name>
</gene>
<dbReference type="Gene3D" id="1.10.600.10">
    <property type="entry name" value="Farnesyl Diphosphate Synthase"/>
    <property type="match status" value="1"/>
</dbReference>
<dbReference type="Pfam" id="PF00494">
    <property type="entry name" value="SQS_PSY"/>
    <property type="match status" value="1"/>
</dbReference>
<proteinExistence type="predicted"/>
<organism evidence="1 2">
    <name type="scientific">Microvirga aerophila</name>
    <dbReference type="NCBI Taxonomy" id="670291"/>
    <lineage>
        <taxon>Bacteria</taxon>
        <taxon>Pseudomonadati</taxon>
        <taxon>Pseudomonadota</taxon>
        <taxon>Alphaproteobacteria</taxon>
        <taxon>Hyphomicrobiales</taxon>
        <taxon>Methylobacteriaceae</taxon>
        <taxon>Microvirga</taxon>
    </lineage>
</organism>
<dbReference type="GO" id="GO:0016765">
    <property type="term" value="F:transferase activity, transferring alkyl or aryl (other than methyl) groups"/>
    <property type="evidence" value="ECO:0007669"/>
    <property type="project" value="UniProtKB-ARBA"/>
</dbReference>
<dbReference type="EMBL" id="BJYU01000024">
    <property type="protein sequence ID" value="GEO14500.1"/>
    <property type="molecule type" value="Genomic_DNA"/>
</dbReference>
<reference evidence="1 2" key="1">
    <citation type="submission" date="2019-07" db="EMBL/GenBank/DDBJ databases">
        <title>Whole genome shotgun sequence of Microvirga aerophila NBRC 106136.</title>
        <authorList>
            <person name="Hosoyama A."/>
            <person name="Uohara A."/>
            <person name="Ohji S."/>
            <person name="Ichikawa N."/>
        </authorList>
    </citation>
    <scope>NUCLEOTIDE SEQUENCE [LARGE SCALE GENOMIC DNA]</scope>
    <source>
        <strain evidence="1 2">NBRC 106136</strain>
    </source>
</reference>
<protein>
    <submittedName>
        <fullName evidence="1">Phytoene synthase</fullName>
    </submittedName>
</protein>
<dbReference type="InterPro" id="IPR002060">
    <property type="entry name" value="Squ/phyt_synthse"/>
</dbReference>
<evidence type="ECO:0000313" key="1">
    <source>
        <dbReference type="EMBL" id="GEO14500.1"/>
    </source>
</evidence>
<dbReference type="PANTHER" id="PTHR31480">
    <property type="entry name" value="BIFUNCTIONAL LYCOPENE CYCLASE/PHYTOENE SYNTHASE"/>
    <property type="match status" value="1"/>
</dbReference>
<keyword evidence="2" id="KW-1185">Reference proteome</keyword>
<sequence length="284" mass="31788">MTMAEDAARFALAHCESLVREGDPDRYWASLFAPADRRPYLHALYAFNFEIARIRDAVREALIGEIRLQWWRDALQGETRGDVRANPVAAALDDTIVKFRLPRQALVDLIDARVFDLYDDPMPSLNDLEGYCGETSSSLIQLSSIVLMDGQDPGSADAAGHAGVAYAITGLLRAFPWHARQGQVFIPADILARHGVVREDIVAGRGGPGLRAALADLRAVARRHVEQVRILRPTIPPEGSPAFRLLSLVEPYLTQMDRRDYDPLATPVDLPQWRRIWALWRGKF</sequence>
<comment type="caution">
    <text evidence="1">The sequence shown here is derived from an EMBL/GenBank/DDBJ whole genome shotgun (WGS) entry which is preliminary data.</text>
</comment>
<name>A0A512BRA8_9HYPH</name>
<dbReference type="SUPFAM" id="SSF48576">
    <property type="entry name" value="Terpenoid synthases"/>
    <property type="match status" value="1"/>
</dbReference>
<evidence type="ECO:0000313" key="2">
    <source>
        <dbReference type="Proteomes" id="UP000321085"/>
    </source>
</evidence>
<dbReference type="AlphaFoldDB" id="A0A512BRA8"/>
<dbReference type="Proteomes" id="UP000321085">
    <property type="component" value="Unassembled WGS sequence"/>
</dbReference>
<dbReference type="InterPro" id="IPR008949">
    <property type="entry name" value="Isoprenoid_synthase_dom_sf"/>
</dbReference>
<accession>A0A512BRA8</accession>